<dbReference type="OrthoDB" id="4192576at2"/>
<keyword evidence="3" id="KW-1185">Reference proteome</keyword>
<sequence>MSNENQAQKSGDKDVVKPLDSTRPIQPMDSTRPIQPMDSTRPIQPMDSTRPIQPMDSTRPIIDSALTPEDSTRPGPGQGAVKVKDTTQPIAEPKQ</sequence>
<protein>
    <submittedName>
        <fullName evidence="2">Laminin G</fullName>
    </submittedName>
</protein>
<dbReference type="EMBL" id="SUMB01000006">
    <property type="protein sequence ID" value="TJZ52077.1"/>
    <property type="molecule type" value="Genomic_DNA"/>
</dbReference>
<accession>A0A4U0NDF8</accession>
<dbReference type="RefSeq" id="WP_136741376.1">
    <property type="nucleotide sequence ID" value="NZ_SUMB01000006.1"/>
</dbReference>
<organism evidence="2 3">
    <name type="scientific">Streptomyces piniterrae</name>
    <dbReference type="NCBI Taxonomy" id="2571125"/>
    <lineage>
        <taxon>Bacteria</taxon>
        <taxon>Bacillati</taxon>
        <taxon>Actinomycetota</taxon>
        <taxon>Actinomycetes</taxon>
        <taxon>Kitasatosporales</taxon>
        <taxon>Streptomycetaceae</taxon>
        <taxon>Streptomyces</taxon>
    </lineage>
</organism>
<reference evidence="2 3" key="1">
    <citation type="submission" date="2019-04" db="EMBL/GenBank/DDBJ databases">
        <title>Streptomyces piniterrae sp. nov., a heliquinomycin-producing actinomycete isolated from rhizosphere soil of Pinus yunnanensis.</title>
        <authorList>
            <person name="Zhuang X."/>
            <person name="Zhao J."/>
        </authorList>
    </citation>
    <scope>NUCLEOTIDE SEQUENCE [LARGE SCALE GENOMIC DNA]</scope>
    <source>
        <strain evidence="3">jys28</strain>
    </source>
</reference>
<dbReference type="AlphaFoldDB" id="A0A4U0NDF8"/>
<evidence type="ECO:0000256" key="1">
    <source>
        <dbReference type="SAM" id="MobiDB-lite"/>
    </source>
</evidence>
<dbReference type="Proteomes" id="UP000308697">
    <property type="component" value="Unassembled WGS sequence"/>
</dbReference>
<name>A0A4U0NDF8_9ACTN</name>
<evidence type="ECO:0000313" key="3">
    <source>
        <dbReference type="Proteomes" id="UP000308697"/>
    </source>
</evidence>
<gene>
    <name evidence="2" type="ORF">FCH28_19765</name>
</gene>
<feature type="compositionally biased region" description="Polar residues" evidence="1">
    <location>
        <begin position="28"/>
        <end position="51"/>
    </location>
</feature>
<feature type="region of interest" description="Disordered" evidence="1">
    <location>
        <begin position="1"/>
        <end position="95"/>
    </location>
</feature>
<proteinExistence type="predicted"/>
<evidence type="ECO:0000313" key="2">
    <source>
        <dbReference type="EMBL" id="TJZ52077.1"/>
    </source>
</evidence>
<comment type="caution">
    <text evidence="2">The sequence shown here is derived from an EMBL/GenBank/DDBJ whole genome shotgun (WGS) entry which is preliminary data.</text>
</comment>